<accession>A0ABV4CEV3</accession>
<dbReference type="InterPro" id="IPR025734">
    <property type="entry name" value="EspG"/>
</dbReference>
<dbReference type="Pfam" id="PF14011">
    <property type="entry name" value="ESX-1_EspG"/>
    <property type="match status" value="1"/>
</dbReference>
<evidence type="ECO:0000256" key="3">
    <source>
        <dbReference type="ARBA" id="ARBA00022490"/>
    </source>
</evidence>
<name>A0ABV4CEV3_9PSEU</name>
<protein>
    <submittedName>
        <fullName evidence="5">ESX secretion-associated protein EspG</fullName>
    </submittedName>
</protein>
<evidence type="ECO:0000256" key="1">
    <source>
        <dbReference type="ARBA" id="ARBA00004496"/>
    </source>
</evidence>
<evidence type="ECO:0000313" key="6">
    <source>
        <dbReference type="Proteomes" id="UP001564626"/>
    </source>
</evidence>
<organism evidence="5 6">
    <name type="scientific">Saccharopolyspora cebuensis</name>
    <dbReference type="NCBI Taxonomy" id="418759"/>
    <lineage>
        <taxon>Bacteria</taxon>
        <taxon>Bacillati</taxon>
        <taxon>Actinomycetota</taxon>
        <taxon>Actinomycetes</taxon>
        <taxon>Pseudonocardiales</taxon>
        <taxon>Pseudonocardiaceae</taxon>
        <taxon>Saccharopolyspora</taxon>
    </lineage>
</organism>
<comment type="caution">
    <text evidence="5">The sequence shown here is derived from an EMBL/GenBank/DDBJ whole genome shotgun (WGS) entry which is preliminary data.</text>
</comment>
<sequence>MPISTGRVERFSLSALEFDVLVEHLGLEAMPLVLKVPSPGRTDVERAELVDSAWRSLAARDLGSATGLDTAVEDALRLLARPDREVDGRLWLGRGVRVLAAADDAADRAVLVVKEADRLEFRSAAASGLAREAVSVLPPAVAGPGRSVSLRSADLDAAAAEAGDGVERLPAALRRRGVRAEDAENLTGMVGEVTAQGQFGVAARDRLGRRHRGAHTIGTFDNDYGRYLQLRRASPSGELWSTLAPADSRQLAAHLDELLATLTG</sequence>
<dbReference type="RefSeq" id="WP_345358494.1">
    <property type="nucleotide sequence ID" value="NZ_BAABII010000003.1"/>
</dbReference>
<gene>
    <name evidence="5" type="ORF">AB8O55_09480</name>
</gene>
<proteinExistence type="inferred from homology"/>
<keyword evidence="4" id="KW-0143">Chaperone</keyword>
<evidence type="ECO:0000256" key="4">
    <source>
        <dbReference type="ARBA" id="ARBA00023186"/>
    </source>
</evidence>
<dbReference type="EMBL" id="JBGEHV010000013">
    <property type="protein sequence ID" value="MEY8039625.1"/>
    <property type="molecule type" value="Genomic_DNA"/>
</dbReference>
<reference evidence="5 6" key="1">
    <citation type="submission" date="2024-08" db="EMBL/GenBank/DDBJ databases">
        <title>Genome mining of Saccharopolyspora cebuensis PGLac3 from Nigerian medicinal plant.</title>
        <authorList>
            <person name="Ezeobiora C.E."/>
            <person name="Igbokwe N.H."/>
            <person name="Amin D.H."/>
            <person name="Mendie U.E."/>
        </authorList>
    </citation>
    <scope>NUCLEOTIDE SEQUENCE [LARGE SCALE GENOMIC DNA]</scope>
    <source>
        <strain evidence="5 6">PGLac3</strain>
    </source>
</reference>
<evidence type="ECO:0000256" key="2">
    <source>
        <dbReference type="ARBA" id="ARBA00006411"/>
    </source>
</evidence>
<comment type="subcellular location">
    <subcellularLocation>
        <location evidence="1">Cytoplasm</location>
    </subcellularLocation>
</comment>
<evidence type="ECO:0000313" key="5">
    <source>
        <dbReference type="EMBL" id="MEY8039625.1"/>
    </source>
</evidence>
<keyword evidence="6" id="KW-1185">Reference proteome</keyword>
<comment type="similarity">
    <text evidence="2">Belongs to the EspG family.</text>
</comment>
<dbReference type="Proteomes" id="UP001564626">
    <property type="component" value="Unassembled WGS sequence"/>
</dbReference>
<keyword evidence="3" id="KW-0963">Cytoplasm</keyword>